<gene>
    <name evidence="1" type="ORF">FGRAMPH1_01T13613</name>
</gene>
<dbReference type="EnsemblFungi" id="CEF78609">
    <property type="protein sequence ID" value="CEF78609"/>
    <property type="gene ID" value="FGRRES_12388_M"/>
</dbReference>
<reference evidence="1 3" key="3">
    <citation type="journal article" date="2015" name="BMC Genomics">
        <title>The completed genome sequence of the pathogenic ascomycete fungus Fusarium graminearum.</title>
        <authorList>
            <person name="King R."/>
            <person name="Urban M."/>
            <person name="Hammond-Kosack M.C."/>
            <person name="Hassani-Pak K."/>
            <person name="Hammond-Kosack K.E."/>
        </authorList>
    </citation>
    <scope>NUCLEOTIDE SEQUENCE [LARGE SCALE GENOMIC DNA]</scope>
    <source>
        <strain evidence="3">ATCC MYA-4620 / CBS 123657 / FGSC 9075 / NRRL 31084 / PH-1</strain>
        <strain evidence="1">PH-1</strain>
    </source>
</reference>
<dbReference type="EMBL" id="HG970333">
    <property type="protein sequence ID" value="CEF78609.1"/>
    <property type="molecule type" value="Genomic_DNA"/>
</dbReference>
<evidence type="ECO:0000313" key="1">
    <source>
        <dbReference type="EMBL" id="CEF78609.1"/>
    </source>
</evidence>
<dbReference type="InParanoid" id="A0A098DI26"/>
<evidence type="ECO:0000313" key="3">
    <source>
        <dbReference type="Proteomes" id="UP000070720"/>
    </source>
</evidence>
<accession>A0A0E0S534</accession>
<dbReference type="AlphaFoldDB" id="A0A098DI26"/>
<sequence>MSSCLAHLFCQTDLFCSRTLNRSLQTSPELYVVSRLKTSRIFASW</sequence>
<evidence type="ECO:0000313" key="2">
    <source>
        <dbReference type="EnsemblFungi" id="CEF78609"/>
    </source>
</evidence>
<reference evidence="2 3" key="1">
    <citation type="journal article" date="2007" name="Science">
        <title>The Fusarium graminearum genome reveals a link between localized polymorphism and pathogen specialization.</title>
        <authorList>
            <person name="Cuomo C.A."/>
            <person name="Gueldener U."/>
            <person name="Xu J.-R."/>
            <person name="Trail F."/>
            <person name="Turgeon B.G."/>
            <person name="Di Pietro A."/>
            <person name="Walton J.D."/>
            <person name="Ma L.-J."/>
            <person name="Baker S.E."/>
            <person name="Rep M."/>
            <person name="Adam G."/>
            <person name="Antoniw J."/>
            <person name="Baldwin T."/>
            <person name="Calvo S.E."/>
            <person name="Chang Y.-L."/>
            <person name="DeCaprio D."/>
            <person name="Gale L.R."/>
            <person name="Gnerre S."/>
            <person name="Goswami R.S."/>
            <person name="Hammond-Kosack K."/>
            <person name="Harris L.J."/>
            <person name="Hilburn K."/>
            <person name="Kennell J.C."/>
            <person name="Kroken S."/>
            <person name="Magnuson J.K."/>
            <person name="Mannhaupt G."/>
            <person name="Mauceli E.W."/>
            <person name="Mewes H.-W."/>
            <person name="Mitterbauer R."/>
            <person name="Muehlbauer G."/>
            <person name="Muensterkoetter M."/>
            <person name="Nelson D."/>
            <person name="O'Donnell K."/>
            <person name="Ouellet T."/>
            <person name="Qi W."/>
            <person name="Quesneville H."/>
            <person name="Roncero M.I.G."/>
            <person name="Seong K.-Y."/>
            <person name="Tetko I.V."/>
            <person name="Urban M."/>
            <person name="Waalwijk C."/>
            <person name="Ward T.J."/>
            <person name="Yao J."/>
            <person name="Birren B.W."/>
            <person name="Kistler H.C."/>
        </authorList>
    </citation>
    <scope>NUCLEOTIDE SEQUENCE [LARGE SCALE GENOMIC DNA]</scope>
    <source>
        <strain evidence="3">ATCC MYA-4620 / CBS 123657 / FGSC 9075 / NRRL 31084 / PH-1</strain>
        <strain evidence="2">PH-1 / ATCC MYA-4620 / FGSC 9075 / NRRL 31084</strain>
    </source>
</reference>
<accession>A0A098DI26</accession>
<name>A0A098DI26_GIBZE</name>
<protein>
    <submittedName>
        <fullName evidence="1">Chromosome 2, complete genome</fullName>
    </submittedName>
</protein>
<dbReference type="VEuPathDB" id="FungiDB:FGRAMPH1_01G13613"/>
<keyword evidence="3" id="KW-1185">Reference proteome</keyword>
<organism evidence="1 3">
    <name type="scientific">Gibberella zeae (strain ATCC MYA-4620 / CBS 123657 / FGSC 9075 / NRRL 31084 / PH-1)</name>
    <name type="common">Wheat head blight fungus</name>
    <name type="synonym">Fusarium graminearum</name>
    <dbReference type="NCBI Taxonomy" id="229533"/>
    <lineage>
        <taxon>Eukaryota</taxon>
        <taxon>Fungi</taxon>
        <taxon>Dikarya</taxon>
        <taxon>Ascomycota</taxon>
        <taxon>Pezizomycotina</taxon>
        <taxon>Sordariomycetes</taxon>
        <taxon>Hypocreomycetidae</taxon>
        <taxon>Hypocreales</taxon>
        <taxon>Nectriaceae</taxon>
        <taxon>Fusarium</taxon>
    </lineage>
</organism>
<proteinExistence type="predicted"/>
<dbReference type="Proteomes" id="UP000070720">
    <property type="component" value="Chromosome 2"/>
</dbReference>
<reference evidence="2 3" key="2">
    <citation type="journal article" date="2010" name="Nature">
        <title>Comparative genomics reveals mobile pathogenicity chromosomes in Fusarium.</title>
        <authorList>
            <person name="Ma L.J."/>
            <person name="van der Does H.C."/>
            <person name="Borkovich K.A."/>
            <person name="Coleman J.J."/>
            <person name="Daboussi M.J."/>
            <person name="Di Pietro A."/>
            <person name="Dufresne M."/>
            <person name="Freitag M."/>
            <person name="Grabherr M."/>
            <person name="Henrissat B."/>
            <person name="Houterman P.M."/>
            <person name="Kang S."/>
            <person name="Shim W.B."/>
            <person name="Woloshuk C."/>
            <person name="Xie X."/>
            <person name="Xu J.R."/>
            <person name="Antoniw J."/>
            <person name="Baker S.E."/>
            <person name="Bluhm B.H."/>
            <person name="Breakspear A."/>
            <person name="Brown D.W."/>
            <person name="Butchko R.A."/>
            <person name="Chapman S."/>
            <person name="Coulson R."/>
            <person name="Coutinho P.M."/>
            <person name="Danchin E.G."/>
            <person name="Diener A."/>
            <person name="Gale L.R."/>
            <person name="Gardiner D.M."/>
            <person name="Goff S."/>
            <person name="Hammond-Kosack K.E."/>
            <person name="Hilburn K."/>
            <person name="Hua-Van A."/>
            <person name="Jonkers W."/>
            <person name="Kazan K."/>
            <person name="Kodira C.D."/>
            <person name="Koehrsen M."/>
            <person name="Kumar L."/>
            <person name="Lee Y.H."/>
            <person name="Li L."/>
            <person name="Manners J.M."/>
            <person name="Miranda-Saavedra D."/>
            <person name="Mukherjee M."/>
            <person name="Park G."/>
            <person name="Park J."/>
            <person name="Park S.Y."/>
            <person name="Proctor R.H."/>
            <person name="Regev A."/>
            <person name="Ruiz-Roldan M.C."/>
            <person name="Sain D."/>
            <person name="Sakthikumar S."/>
            <person name="Sykes S."/>
            <person name="Schwartz D.C."/>
            <person name="Turgeon B.G."/>
            <person name="Wapinski I."/>
            <person name="Yoder O."/>
            <person name="Young S."/>
            <person name="Zeng Q."/>
            <person name="Zhou S."/>
            <person name="Galagan J."/>
            <person name="Cuomo C.A."/>
            <person name="Kistler H.C."/>
            <person name="Rep M."/>
        </authorList>
    </citation>
    <scope>GENOME REANNOTATION</scope>
    <source>
        <strain evidence="3">ATCC MYA-4620 / CBS 123657 / FGSC 9075 / NRRL 31084 / PH-1</strain>
        <strain evidence="2">PH-1 / ATCC MYA-4620 / FGSC 9075 / NRRL 31084</strain>
    </source>
</reference>
<reference evidence="2" key="4">
    <citation type="submission" date="2017-01" db="UniProtKB">
        <authorList>
            <consortium name="EnsemblFungi"/>
        </authorList>
    </citation>
    <scope>IDENTIFICATION</scope>
    <source>
        <strain evidence="2">PH-1 / ATCC MYA-4620 / FGSC 9075 / NRRL 31084</strain>
    </source>
</reference>